<accession>A0ABS6G4B5</accession>
<protein>
    <submittedName>
        <fullName evidence="1">Uncharacterized protein</fullName>
    </submittedName>
</protein>
<evidence type="ECO:0000313" key="2">
    <source>
        <dbReference type="Proteomes" id="UP000779508"/>
    </source>
</evidence>
<dbReference type="RefSeq" id="WP_216417994.1">
    <property type="nucleotide sequence ID" value="NZ_JAHLQK010000005.1"/>
</dbReference>
<sequence>MEFGLKEFIIAVVTLNKDMVSPGSMTPVFYAQHEEHLIDLSSTIAKIVDGAVHDLGMGTYIIVKH</sequence>
<dbReference type="InterPro" id="IPR054055">
    <property type="entry name" value="YpzH"/>
</dbReference>
<evidence type="ECO:0000313" key="1">
    <source>
        <dbReference type="EMBL" id="MBU5677317.1"/>
    </source>
</evidence>
<proteinExistence type="predicted"/>
<name>A0ABS6G4B5_9FIRM</name>
<organism evidence="1 2">
    <name type="scientific">Alkaliphilus flagellatus</name>
    <dbReference type="NCBI Taxonomy" id="2841507"/>
    <lineage>
        <taxon>Bacteria</taxon>
        <taxon>Bacillati</taxon>
        <taxon>Bacillota</taxon>
        <taxon>Clostridia</taxon>
        <taxon>Peptostreptococcales</taxon>
        <taxon>Natronincolaceae</taxon>
        <taxon>Alkaliphilus</taxon>
    </lineage>
</organism>
<reference evidence="1 2" key="1">
    <citation type="submission" date="2021-06" db="EMBL/GenBank/DDBJ databases">
        <authorList>
            <person name="Sun Q."/>
            <person name="Li D."/>
        </authorList>
    </citation>
    <scope>NUCLEOTIDE SEQUENCE [LARGE SCALE GENOMIC DNA]</scope>
    <source>
        <strain evidence="1 2">MSJ-5</strain>
    </source>
</reference>
<gene>
    <name evidence="1" type="ORF">KQI88_12920</name>
</gene>
<keyword evidence="2" id="KW-1185">Reference proteome</keyword>
<dbReference type="Proteomes" id="UP000779508">
    <property type="component" value="Unassembled WGS sequence"/>
</dbReference>
<comment type="caution">
    <text evidence="1">The sequence shown here is derived from an EMBL/GenBank/DDBJ whole genome shotgun (WGS) entry which is preliminary data.</text>
</comment>
<dbReference type="EMBL" id="JAHLQK010000005">
    <property type="protein sequence ID" value="MBU5677317.1"/>
    <property type="molecule type" value="Genomic_DNA"/>
</dbReference>
<dbReference type="Pfam" id="PF21835">
    <property type="entry name" value="YIEGIA_cap"/>
    <property type="match status" value="1"/>
</dbReference>